<sequence>MMSISLEMAEIFEKSECRKLARVSIQLTDTITGASLPSLNWLTPLVVNDLTNNDDNEDILGVTDLLGPNLTDLSLAPEQITLSDILGVGHADDQDDIEGKVETLPPVSFNWKIPYV</sequence>
<reference evidence="2" key="2">
    <citation type="submission" date="2015-01" db="EMBL/GenBank/DDBJ databases">
        <title>Evolutionary Origins and Diversification of the Mycorrhizal Mutualists.</title>
        <authorList>
            <consortium name="DOE Joint Genome Institute"/>
            <consortium name="Mycorrhizal Genomics Consortium"/>
            <person name="Kohler A."/>
            <person name="Kuo A."/>
            <person name="Nagy L.G."/>
            <person name="Floudas D."/>
            <person name="Copeland A."/>
            <person name="Barry K.W."/>
            <person name="Cichocki N."/>
            <person name="Veneault-Fourrey C."/>
            <person name="LaButti K."/>
            <person name="Lindquist E.A."/>
            <person name="Lipzen A."/>
            <person name="Lundell T."/>
            <person name="Morin E."/>
            <person name="Murat C."/>
            <person name="Riley R."/>
            <person name="Ohm R."/>
            <person name="Sun H."/>
            <person name="Tunlid A."/>
            <person name="Henrissat B."/>
            <person name="Grigoriev I.V."/>
            <person name="Hibbett D.S."/>
            <person name="Martin F."/>
        </authorList>
    </citation>
    <scope>NUCLEOTIDE SEQUENCE [LARGE SCALE GENOMIC DNA]</scope>
    <source>
        <strain evidence="2">441</strain>
    </source>
</reference>
<dbReference type="HOGENOM" id="CLU_2097782_0_0_1"/>
<dbReference type="AlphaFoldDB" id="A0A0C9YUL7"/>
<name>A0A0C9YUL7_9AGAM</name>
<keyword evidence="2" id="KW-1185">Reference proteome</keyword>
<reference evidence="1 2" key="1">
    <citation type="submission" date="2014-04" db="EMBL/GenBank/DDBJ databases">
        <authorList>
            <consortium name="DOE Joint Genome Institute"/>
            <person name="Kuo A."/>
            <person name="Kohler A."/>
            <person name="Costa M.D."/>
            <person name="Nagy L.G."/>
            <person name="Floudas D."/>
            <person name="Copeland A."/>
            <person name="Barry K.W."/>
            <person name="Cichocki N."/>
            <person name="Veneault-Fourrey C."/>
            <person name="LaButti K."/>
            <person name="Lindquist E.A."/>
            <person name="Lipzen A."/>
            <person name="Lundell T."/>
            <person name="Morin E."/>
            <person name="Murat C."/>
            <person name="Sun H."/>
            <person name="Tunlid A."/>
            <person name="Henrissat B."/>
            <person name="Grigoriev I.V."/>
            <person name="Hibbett D.S."/>
            <person name="Martin F."/>
            <person name="Nordberg H.P."/>
            <person name="Cantor M.N."/>
            <person name="Hua S.X."/>
        </authorList>
    </citation>
    <scope>NUCLEOTIDE SEQUENCE [LARGE SCALE GENOMIC DNA]</scope>
    <source>
        <strain evidence="1 2">441</strain>
    </source>
</reference>
<protein>
    <submittedName>
        <fullName evidence="1">Uncharacterized protein</fullName>
    </submittedName>
</protein>
<organism evidence="1 2">
    <name type="scientific">Pisolithus microcarpus 441</name>
    <dbReference type="NCBI Taxonomy" id="765257"/>
    <lineage>
        <taxon>Eukaryota</taxon>
        <taxon>Fungi</taxon>
        <taxon>Dikarya</taxon>
        <taxon>Basidiomycota</taxon>
        <taxon>Agaricomycotina</taxon>
        <taxon>Agaricomycetes</taxon>
        <taxon>Agaricomycetidae</taxon>
        <taxon>Boletales</taxon>
        <taxon>Sclerodermatineae</taxon>
        <taxon>Pisolithaceae</taxon>
        <taxon>Pisolithus</taxon>
    </lineage>
</organism>
<proteinExistence type="predicted"/>
<evidence type="ECO:0000313" key="2">
    <source>
        <dbReference type="Proteomes" id="UP000054018"/>
    </source>
</evidence>
<accession>A0A0C9YUL7</accession>
<dbReference type="Proteomes" id="UP000054018">
    <property type="component" value="Unassembled WGS sequence"/>
</dbReference>
<gene>
    <name evidence="1" type="ORF">PISMIDRAFT_19461</name>
</gene>
<dbReference type="EMBL" id="KN834201">
    <property type="protein sequence ID" value="KIK11508.1"/>
    <property type="molecule type" value="Genomic_DNA"/>
</dbReference>
<evidence type="ECO:0000313" key="1">
    <source>
        <dbReference type="EMBL" id="KIK11508.1"/>
    </source>
</evidence>